<name>A0A345DAF1_9BURK</name>
<dbReference type="InterPro" id="IPR036890">
    <property type="entry name" value="HATPase_C_sf"/>
</dbReference>
<dbReference type="GO" id="GO:0000155">
    <property type="term" value="F:phosphorelay sensor kinase activity"/>
    <property type="evidence" value="ECO:0007669"/>
    <property type="project" value="InterPro"/>
</dbReference>
<evidence type="ECO:0000256" key="3">
    <source>
        <dbReference type="ARBA" id="ARBA00022553"/>
    </source>
</evidence>
<dbReference type="InterPro" id="IPR001789">
    <property type="entry name" value="Sig_transdc_resp-reg_receiver"/>
</dbReference>
<dbReference type="Gene3D" id="1.10.287.130">
    <property type="match status" value="1"/>
</dbReference>
<evidence type="ECO:0000313" key="8">
    <source>
        <dbReference type="EMBL" id="AXF85339.1"/>
    </source>
</evidence>
<feature type="transmembrane region" description="Helical" evidence="5">
    <location>
        <begin position="186"/>
        <end position="208"/>
    </location>
</feature>
<dbReference type="Proteomes" id="UP000252182">
    <property type="component" value="Chromosome"/>
</dbReference>
<dbReference type="PRINTS" id="PR00344">
    <property type="entry name" value="BCTRLSENSOR"/>
</dbReference>
<feature type="transmembrane region" description="Helical" evidence="5">
    <location>
        <begin position="136"/>
        <end position="154"/>
    </location>
</feature>
<dbReference type="SUPFAM" id="SSF47384">
    <property type="entry name" value="Homodimeric domain of signal transducing histidine kinase"/>
    <property type="match status" value="1"/>
</dbReference>
<reference evidence="9" key="1">
    <citation type="submission" date="2018-07" db="EMBL/GenBank/DDBJ databases">
        <authorList>
            <person name="Kim H."/>
        </authorList>
    </citation>
    <scope>NUCLEOTIDE SEQUENCE [LARGE SCALE GENOMIC DNA]</scope>
    <source>
        <strain evidence="9">F02</strain>
    </source>
</reference>
<feature type="domain" description="Histidine kinase" evidence="6">
    <location>
        <begin position="248"/>
        <end position="462"/>
    </location>
</feature>
<evidence type="ECO:0000256" key="1">
    <source>
        <dbReference type="ARBA" id="ARBA00000085"/>
    </source>
</evidence>
<dbReference type="InterPro" id="IPR003594">
    <property type="entry name" value="HATPase_dom"/>
</dbReference>
<dbReference type="CDD" id="cd00156">
    <property type="entry name" value="REC"/>
    <property type="match status" value="1"/>
</dbReference>
<dbReference type="PROSITE" id="PS50109">
    <property type="entry name" value="HIS_KIN"/>
    <property type="match status" value="1"/>
</dbReference>
<evidence type="ECO:0000256" key="4">
    <source>
        <dbReference type="PROSITE-ProRule" id="PRU00169"/>
    </source>
</evidence>
<dbReference type="PANTHER" id="PTHR45339">
    <property type="entry name" value="HYBRID SIGNAL TRANSDUCTION HISTIDINE KINASE J"/>
    <property type="match status" value="1"/>
</dbReference>
<proteinExistence type="predicted"/>
<feature type="transmembrane region" description="Helical" evidence="5">
    <location>
        <begin position="161"/>
        <end position="180"/>
    </location>
</feature>
<comment type="catalytic activity">
    <reaction evidence="1">
        <text>ATP + protein L-histidine = ADP + protein N-phospho-L-histidine.</text>
        <dbReference type="EC" id="2.7.13.3"/>
    </reaction>
</comment>
<dbReference type="InterPro" id="IPR011006">
    <property type="entry name" value="CheY-like_superfamily"/>
</dbReference>
<keyword evidence="3 4" id="KW-0597">Phosphoprotein</keyword>
<dbReference type="EMBL" id="CP031124">
    <property type="protein sequence ID" value="AXF85339.1"/>
    <property type="molecule type" value="Genomic_DNA"/>
</dbReference>
<dbReference type="SMART" id="SM00388">
    <property type="entry name" value="HisKA"/>
    <property type="match status" value="1"/>
</dbReference>
<dbReference type="InterPro" id="IPR003661">
    <property type="entry name" value="HisK_dim/P_dom"/>
</dbReference>
<dbReference type="SUPFAM" id="SSF52172">
    <property type="entry name" value="CheY-like"/>
    <property type="match status" value="1"/>
</dbReference>
<keyword evidence="8" id="KW-0808">Transferase</keyword>
<dbReference type="Pfam" id="PF00512">
    <property type="entry name" value="HisKA"/>
    <property type="match status" value="1"/>
</dbReference>
<keyword evidence="5" id="KW-0812">Transmembrane</keyword>
<gene>
    <name evidence="8" type="primary">rpfC</name>
    <name evidence="8" type="ORF">DTO96_101069</name>
</gene>
<evidence type="ECO:0000256" key="2">
    <source>
        <dbReference type="ARBA" id="ARBA00012438"/>
    </source>
</evidence>
<dbReference type="EC" id="2.7.13.3" evidence="2"/>
<dbReference type="Pfam" id="PF02518">
    <property type="entry name" value="HATPase_c"/>
    <property type="match status" value="1"/>
</dbReference>
<dbReference type="Gene3D" id="3.40.50.2300">
    <property type="match status" value="1"/>
</dbReference>
<keyword evidence="5" id="KW-1133">Transmembrane helix</keyword>
<dbReference type="RefSeq" id="WP_157964332.1">
    <property type="nucleotide sequence ID" value="NZ_CP031124.1"/>
</dbReference>
<dbReference type="PANTHER" id="PTHR45339:SF3">
    <property type="entry name" value="HISTIDINE KINASE"/>
    <property type="match status" value="1"/>
</dbReference>
<dbReference type="InterPro" id="IPR036097">
    <property type="entry name" value="HisK_dim/P_sf"/>
</dbReference>
<dbReference type="SMART" id="SM00387">
    <property type="entry name" value="HATPase_c"/>
    <property type="match status" value="1"/>
</dbReference>
<dbReference type="OrthoDB" id="6114847at2"/>
<evidence type="ECO:0000259" key="7">
    <source>
        <dbReference type="PROSITE" id="PS50110"/>
    </source>
</evidence>
<dbReference type="Gene3D" id="3.30.565.10">
    <property type="entry name" value="Histidine kinase-like ATPase, C-terminal domain"/>
    <property type="match status" value="1"/>
</dbReference>
<protein>
    <recommendedName>
        <fullName evidence="2">histidine kinase</fullName>
        <ecNumber evidence="2">2.7.13.3</ecNumber>
    </recommendedName>
</protein>
<dbReference type="CDD" id="cd00082">
    <property type="entry name" value="HisKA"/>
    <property type="match status" value="1"/>
</dbReference>
<evidence type="ECO:0000313" key="9">
    <source>
        <dbReference type="Proteomes" id="UP000252182"/>
    </source>
</evidence>
<dbReference type="SMART" id="SM00448">
    <property type="entry name" value="REC"/>
    <property type="match status" value="1"/>
</dbReference>
<organism evidence="8 9">
    <name type="scientific">Ephemeroptericola cinctiostellae</name>
    <dbReference type="NCBI Taxonomy" id="2268024"/>
    <lineage>
        <taxon>Bacteria</taxon>
        <taxon>Pseudomonadati</taxon>
        <taxon>Pseudomonadota</taxon>
        <taxon>Betaproteobacteria</taxon>
        <taxon>Burkholderiales</taxon>
        <taxon>Burkholderiaceae</taxon>
        <taxon>Ephemeroptericola</taxon>
    </lineage>
</organism>
<keyword evidence="5" id="KW-0472">Membrane</keyword>
<accession>A0A345DAF1</accession>
<feature type="transmembrane region" description="Helical" evidence="5">
    <location>
        <begin position="65"/>
        <end position="84"/>
    </location>
</feature>
<dbReference type="InterPro" id="IPR004358">
    <property type="entry name" value="Sig_transdc_His_kin-like_C"/>
</dbReference>
<dbReference type="SUPFAM" id="SSF55874">
    <property type="entry name" value="ATPase domain of HSP90 chaperone/DNA topoisomerase II/histidine kinase"/>
    <property type="match status" value="1"/>
</dbReference>
<feature type="transmembrane region" description="Helical" evidence="5">
    <location>
        <begin position="104"/>
        <end position="130"/>
    </location>
</feature>
<feature type="modified residue" description="4-aspartylphosphate" evidence="4">
    <location>
        <position position="537"/>
    </location>
</feature>
<dbReference type="PROSITE" id="PS50110">
    <property type="entry name" value="RESPONSE_REGULATORY"/>
    <property type="match status" value="1"/>
</dbReference>
<dbReference type="KEGG" id="hyf:DTO96_101069"/>
<sequence length="607" mass="68249">MRAQASQAHKWLMGIQQHPWLHDFAETRTRAEVVQTLYTDSIIPLIINAFASIVLLYAYDFLWDMGWFFLILLVWNLWAFVQMYGEYQVKALTKLDELNHELTWFYGALYVLGSLCQFVCLACILVVFLLQQESVLNFHPVAISVFFYYFAAVMKDFPVRLLSLSYTLFLFVPMMVYYVLQGGTAAWVLAVSTLIFICGACSFSNTVGRAFVTQIRQRYELEMLTERQMLEKQRADAANQAKSRFFTSASHDARQPLQAIGLLYDSLVSSSSMDAHDRRTLEKIGSNLHSIQNLFNRVLDISRIEAGAITPQMQAVSLQNLFDTLDAQLGEFAASKHLWLRFAPTSAVVWHDPDLLERMVVNVIHNALKFTEQGGVWIGFRRARGRLEIRDSGIGIASEHQTQIFEEFHQVENSARKRNDGKGLGLGLSIVKRLAVLSNTAMGLHSSMAQGSTFWLSLNIVNAAAHVEVPMPMVVDQMASLQGLSIVLVEDDDELRTLLTASLMQYGVMVTTCSTATEVEQLFAANHPVRCDVLLTDYRLGYGATGIDVAKHARQCMGDDLPVIVLTGDTSGFDYKELLDQPHTIVLHKPVTLVQLCAHFPKPKLDA</sequence>
<feature type="transmembrane region" description="Helical" evidence="5">
    <location>
        <begin position="37"/>
        <end position="59"/>
    </location>
</feature>
<dbReference type="AlphaFoldDB" id="A0A345DAF1"/>
<dbReference type="InterPro" id="IPR005467">
    <property type="entry name" value="His_kinase_dom"/>
</dbReference>
<evidence type="ECO:0000256" key="5">
    <source>
        <dbReference type="SAM" id="Phobius"/>
    </source>
</evidence>
<keyword evidence="9" id="KW-1185">Reference proteome</keyword>
<evidence type="ECO:0000259" key="6">
    <source>
        <dbReference type="PROSITE" id="PS50109"/>
    </source>
</evidence>
<dbReference type="Pfam" id="PF00072">
    <property type="entry name" value="Response_reg"/>
    <property type="match status" value="1"/>
</dbReference>
<feature type="domain" description="Response regulatory" evidence="7">
    <location>
        <begin position="485"/>
        <end position="604"/>
    </location>
</feature>